<evidence type="ECO:0000256" key="3">
    <source>
        <dbReference type="ARBA" id="ARBA00022729"/>
    </source>
</evidence>
<protein>
    <submittedName>
        <fullName evidence="9">RagB/SusD family nutrient uptake outer membrane protein</fullName>
    </submittedName>
</protein>
<feature type="chain" id="PRO_5026697910" evidence="6">
    <location>
        <begin position="31"/>
        <end position="673"/>
    </location>
</feature>
<comment type="similarity">
    <text evidence="2">Belongs to the SusD family.</text>
</comment>
<dbReference type="PROSITE" id="PS51257">
    <property type="entry name" value="PROKAR_LIPOPROTEIN"/>
    <property type="match status" value="1"/>
</dbReference>
<dbReference type="EMBL" id="VVYX01000016">
    <property type="protein sequence ID" value="KAA5417998.1"/>
    <property type="molecule type" value="Genomic_DNA"/>
</dbReference>
<name>A0A6L3K081_9BACE</name>
<dbReference type="SUPFAM" id="SSF48452">
    <property type="entry name" value="TPR-like"/>
    <property type="match status" value="1"/>
</dbReference>
<evidence type="ECO:0000256" key="5">
    <source>
        <dbReference type="ARBA" id="ARBA00023237"/>
    </source>
</evidence>
<evidence type="ECO:0000256" key="2">
    <source>
        <dbReference type="ARBA" id="ARBA00006275"/>
    </source>
</evidence>
<evidence type="ECO:0000313" key="10">
    <source>
        <dbReference type="Proteomes" id="UP000482653"/>
    </source>
</evidence>
<keyword evidence="3 6" id="KW-0732">Signal</keyword>
<dbReference type="Gene3D" id="1.25.40.390">
    <property type="match status" value="1"/>
</dbReference>
<keyword evidence="5" id="KW-0998">Cell outer membrane</keyword>
<comment type="subcellular location">
    <subcellularLocation>
        <location evidence="1">Cell outer membrane</location>
    </subcellularLocation>
</comment>
<evidence type="ECO:0000313" key="9">
    <source>
        <dbReference type="EMBL" id="KAA5417998.1"/>
    </source>
</evidence>
<organism evidence="9 10">
    <name type="scientific">Bacteroides cellulosilyticus</name>
    <dbReference type="NCBI Taxonomy" id="246787"/>
    <lineage>
        <taxon>Bacteria</taxon>
        <taxon>Pseudomonadati</taxon>
        <taxon>Bacteroidota</taxon>
        <taxon>Bacteroidia</taxon>
        <taxon>Bacteroidales</taxon>
        <taxon>Bacteroidaceae</taxon>
        <taxon>Bacteroides</taxon>
    </lineage>
</organism>
<accession>A0A6L3K081</accession>
<evidence type="ECO:0000259" key="7">
    <source>
        <dbReference type="Pfam" id="PF07980"/>
    </source>
</evidence>
<sequence>MKKQNIFITKALFCVTSAFTLLSCSENFLAQDPLSFYEPSATYTTESGLQAALAVCDRHLKMMIVDPQNGNNTPLASDYFFSEIGLYGKTDAGSGFQDNFANKLTPTSNMYTGGDTNRLMYLWNEAFNGIKYANTLLSYIDQVEGLSESIRNEYKGRAYFHRSIKYYNLVFEFGDVPLVTRIIDVPKQNYRSTKKEAILDMLIHDLEFAVEHVPSQQNMPTYGMVNKEACIHLLIKCYLAVGEYNKAELMATDLINNYGLKLMTEPFGTNNPGGESETWAINRNIIWDLHRAENMIGSFNKECIMGIPNLSTQSFTEYLTMRIFGPFWNGNITCPDGASGKGVINYARTDSRYDVHNDWNRVLGRGIATMRLSYFAQHTLWEVNGKEDTQDLRHNSEVGNWVNMEDIRYNNPASSWYGKNLTLYAPKDVMDNNGNILITKGQLLCNDTIRSWFDFPLYKIYYHDVFAENNLASTEFRGATKGSNGNIYLFRLAETYLLRAEAKLYQNRAAEAAEDVNIVRRRANCSEYYTTVNIGDIANERSRELFLEEWRKVELTRISMCLANSGIPDEWGNTYGSDWDKQSGTTPDRGSYWYQRVTRYSYYNRGYTISSGSASAINYTMDKRNVFWPIPNEAITANNKAELAQNYGYDGYDASIKMWDNWEDAIADENKTK</sequence>
<comment type="caution">
    <text evidence="9">The sequence shown here is derived from an EMBL/GenBank/DDBJ whole genome shotgun (WGS) entry which is preliminary data.</text>
</comment>
<dbReference type="Proteomes" id="UP000482653">
    <property type="component" value="Unassembled WGS sequence"/>
</dbReference>
<proteinExistence type="inferred from homology"/>
<feature type="signal peptide" evidence="6">
    <location>
        <begin position="1"/>
        <end position="30"/>
    </location>
</feature>
<dbReference type="RefSeq" id="WP_022208196.1">
    <property type="nucleotide sequence ID" value="NZ_JAHLOW010000009.1"/>
</dbReference>
<feature type="domain" description="SusD-like N-terminal" evidence="8">
    <location>
        <begin position="99"/>
        <end position="239"/>
    </location>
</feature>
<feature type="domain" description="RagB/SusD" evidence="7">
    <location>
        <begin position="349"/>
        <end position="649"/>
    </location>
</feature>
<dbReference type="AlphaFoldDB" id="A0A6L3K081"/>
<gene>
    <name evidence="9" type="ORF">F2Y87_14705</name>
</gene>
<evidence type="ECO:0000256" key="6">
    <source>
        <dbReference type="SAM" id="SignalP"/>
    </source>
</evidence>
<evidence type="ECO:0000259" key="8">
    <source>
        <dbReference type="Pfam" id="PF14322"/>
    </source>
</evidence>
<evidence type="ECO:0000256" key="1">
    <source>
        <dbReference type="ARBA" id="ARBA00004442"/>
    </source>
</evidence>
<dbReference type="Pfam" id="PF14322">
    <property type="entry name" value="SusD-like_3"/>
    <property type="match status" value="1"/>
</dbReference>
<dbReference type="InterPro" id="IPR012944">
    <property type="entry name" value="SusD_RagB_dom"/>
</dbReference>
<dbReference type="InterPro" id="IPR033985">
    <property type="entry name" value="SusD-like_N"/>
</dbReference>
<dbReference type="InterPro" id="IPR011990">
    <property type="entry name" value="TPR-like_helical_dom_sf"/>
</dbReference>
<keyword evidence="4" id="KW-0472">Membrane</keyword>
<reference evidence="9 10" key="1">
    <citation type="journal article" date="2019" name="Nat. Med.">
        <title>A library of human gut bacterial isolates paired with longitudinal multiomics data enables mechanistic microbiome research.</title>
        <authorList>
            <person name="Poyet M."/>
            <person name="Groussin M."/>
            <person name="Gibbons S.M."/>
            <person name="Avila-Pacheco J."/>
            <person name="Jiang X."/>
            <person name="Kearney S.M."/>
            <person name="Perrotta A.R."/>
            <person name="Berdy B."/>
            <person name="Zhao S."/>
            <person name="Lieberman T.D."/>
            <person name="Swanson P.K."/>
            <person name="Smith M."/>
            <person name="Roesemann S."/>
            <person name="Alexander J.E."/>
            <person name="Rich S.A."/>
            <person name="Livny J."/>
            <person name="Vlamakis H."/>
            <person name="Clish C."/>
            <person name="Bullock K."/>
            <person name="Deik A."/>
            <person name="Scott J."/>
            <person name="Pierce K.A."/>
            <person name="Xavier R.J."/>
            <person name="Alm E.J."/>
        </authorList>
    </citation>
    <scope>NUCLEOTIDE SEQUENCE [LARGE SCALE GENOMIC DNA]</scope>
    <source>
        <strain evidence="9 10">BIOML-A8</strain>
    </source>
</reference>
<dbReference type="GO" id="GO:0009279">
    <property type="term" value="C:cell outer membrane"/>
    <property type="evidence" value="ECO:0007669"/>
    <property type="project" value="UniProtKB-SubCell"/>
</dbReference>
<dbReference type="Pfam" id="PF07980">
    <property type="entry name" value="SusD_RagB"/>
    <property type="match status" value="1"/>
</dbReference>
<evidence type="ECO:0000256" key="4">
    <source>
        <dbReference type="ARBA" id="ARBA00023136"/>
    </source>
</evidence>